<protein>
    <recommendedName>
        <fullName evidence="1">Fatty acyl-CoA reductase</fullName>
        <ecNumber evidence="1">1.2.1.84</ecNumber>
    </recommendedName>
</protein>
<organism evidence="3">
    <name type="scientific">Tanacetum cinerariifolium</name>
    <name type="common">Dalmatian daisy</name>
    <name type="synonym">Chrysanthemum cinerariifolium</name>
    <dbReference type="NCBI Taxonomy" id="118510"/>
    <lineage>
        <taxon>Eukaryota</taxon>
        <taxon>Viridiplantae</taxon>
        <taxon>Streptophyta</taxon>
        <taxon>Embryophyta</taxon>
        <taxon>Tracheophyta</taxon>
        <taxon>Spermatophyta</taxon>
        <taxon>Magnoliopsida</taxon>
        <taxon>eudicotyledons</taxon>
        <taxon>Gunneridae</taxon>
        <taxon>Pentapetalae</taxon>
        <taxon>asterids</taxon>
        <taxon>campanulids</taxon>
        <taxon>Asterales</taxon>
        <taxon>Asteraceae</taxon>
        <taxon>Asteroideae</taxon>
        <taxon>Anthemideae</taxon>
        <taxon>Anthemidinae</taxon>
        <taxon>Tanacetum</taxon>
    </lineage>
</organism>
<dbReference type="Pfam" id="PF07993">
    <property type="entry name" value="NAD_binding_4"/>
    <property type="match status" value="1"/>
</dbReference>
<evidence type="ECO:0000313" key="3">
    <source>
        <dbReference type="EMBL" id="GFA89135.1"/>
    </source>
</evidence>
<dbReference type="Gene3D" id="3.40.50.720">
    <property type="entry name" value="NAD(P)-binding Rossmann-like Domain"/>
    <property type="match status" value="1"/>
</dbReference>
<accession>A0A699KDY1</accession>
<sequence>MTLLEGLRQDVSLVILRPTIITSTYKEPFPGWIEGIKTIDGFITAFGRGRTSCFLADPANVLDMIPGDMVINAMIVAMVTHMNKPYSRIIYNVGSSMSNPMNISSFKNC</sequence>
<dbReference type="EC" id="1.2.1.84" evidence="1"/>
<proteinExistence type="inferred from homology"/>
<feature type="domain" description="Thioester reductase (TE)" evidence="2">
    <location>
        <begin position="8"/>
        <end position="74"/>
    </location>
</feature>
<evidence type="ECO:0000256" key="1">
    <source>
        <dbReference type="RuleBase" id="RU363097"/>
    </source>
</evidence>
<comment type="similarity">
    <text evidence="1">Belongs to the fatty acyl-CoA reductase family.</text>
</comment>
<dbReference type="PANTHER" id="PTHR11011:SF99">
    <property type="entry name" value="FATTY ACYL-COA REDUCTASE 3"/>
    <property type="match status" value="1"/>
</dbReference>
<dbReference type="GO" id="GO:0010345">
    <property type="term" value="P:suberin biosynthetic process"/>
    <property type="evidence" value="ECO:0007669"/>
    <property type="project" value="TreeGrafter"/>
</dbReference>
<name>A0A699KDY1_TANCI</name>
<dbReference type="SUPFAM" id="SSF51735">
    <property type="entry name" value="NAD(P)-binding Rossmann-fold domains"/>
    <property type="match status" value="1"/>
</dbReference>
<dbReference type="InterPro" id="IPR026055">
    <property type="entry name" value="FAR"/>
</dbReference>
<dbReference type="InterPro" id="IPR036291">
    <property type="entry name" value="NAD(P)-bd_dom_sf"/>
</dbReference>
<comment type="catalytic activity">
    <reaction evidence="1">
        <text>a long-chain fatty acyl-CoA + 2 NADPH + 2 H(+) = a long-chain primary fatty alcohol + 2 NADP(+) + CoA</text>
        <dbReference type="Rhea" id="RHEA:52716"/>
        <dbReference type="ChEBI" id="CHEBI:15378"/>
        <dbReference type="ChEBI" id="CHEBI:57287"/>
        <dbReference type="ChEBI" id="CHEBI:57783"/>
        <dbReference type="ChEBI" id="CHEBI:58349"/>
        <dbReference type="ChEBI" id="CHEBI:77396"/>
        <dbReference type="ChEBI" id="CHEBI:83139"/>
        <dbReference type="EC" id="1.2.1.84"/>
    </reaction>
</comment>
<feature type="non-terminal residue" evidence="3">
    <location>
        <position position="109"/>
    </location>
</feature>
<keyword evidence="1" id="KW-0521">NADP</keyword>
<dbReference type="GO" id="GO:0102965">
    <property type="term" value="F:alcohol-forming long-chain fatty acyl-CoA reductase activity"/>
    <property type="evidence" value="ECO:0007669"/>
    <property type="project" value="UniProtKB-EC"/>
</dbReference>
<keyword evidence="1" id="KW-0443">Lipid metabolism</keyword>
<comment type="function">
    <text evidence="1">Catalyzes the reduction of fatty acyl-CoA to fatty alcohols.</text>
</comment>
<dbReference type="InterPro" id="IPR013120">
    <property type="entry name" value="FAR_NAD-bd"/>
</dbReference>
<dbReference type="GO" id="GO:0080019">
    <property type="term" value="F:alcohol-forming very long-chain fatty acyl-CoA reductase activity"/>
    <property type="evidence" value="ECO:0007669"/>
    <property type="project" value="InterPro"/>
</dbReference>
<evidence type="ECO:0000259" key="2">
    <source>
        <dbReference type="Pfam" id="PF07993"/>
    </source>
</evidence>
<keyword evidence="1" id="KW-0560">Oxidoreductase</keyword>
<comment type="caution">
    <text evidence="3">The sequence shown here is derived from an EMBL/GenBank/DDBJ whole genome shotgun (WGS) entry which is preliminary data.</text>
</comment>
<reference evidence="3" key="1">
    <citation type="journal article" date="2019" name="Sci. Rep.">
        <title>Draft genome of Tanacetum cinerariifolium, the natural source of mosquito coil.</title>
        <authorList>
            <person name="Yamashiro T."/>
            <person name="Shiraishi A."/>
            <person name="Satake H."/>
            <person name="Nakayama K."/>
        </authorList>
    </citation>
    <scope>NUCLEOTIDE SEQUENCE</scope>
</reference>
<gene>
    <name evidence="3" type="ORF">Tci_661107</name>
</gene>
<dbReference type="GO" id="GO:0035336">
    <property type="term" value="P:long-chain fatty-acyl-CoA metabolic process"/>
    <property type="evidence" value="ECO:0007669"/>
    <property type="project" value="TreeGrafter"/>
</dbReference>
<dbReference type="PANTHER" id="PTHR11011">
    <property type="entry name" value="MALE STERILITY PROTEIN 2-RELATED"/>
    <property type="match status" value="1"/>
</dbReference>
<keyword evidence="1" id="KW-0444">Lipid biosynthesis</keyword>
<dbReference type="EMBL" id="BKCJ010508517">
    <property type="protein sequence ID" value="GFA89135.1"/>
    <property type="molecule type" value="Genomic_DNA"/>
</dbReference>
<dbReference type="AlphaFoldDB" id="A0A699KDY1"/>